<dbReference type="Pfam" id="PF13561">
    <property type="entry name" value="adh_short_C2"/>
    <property type="match status" value="1"/>
</dbReference>
<dbReference type="InterPro" id="IPR002938">
    <property type="entry name" value="FAD-bd"/>
</dbReference>
<dbReference type="FunFam" id="3.40.50.720:FF:000084">
    <property type="entry name" value="Short-chain dehydrogenase reductase"/>
    <property type="match status" value="1"/>
</dbReference>
<dbReference type="InterPro" id="IPR036188">
    <property type="entry name" value="FAD/NAD-bd_sf"/>
</dbReference>
<dbReference type="PANTHER" id="PTHR43639">
    <property type="entry name" value="OXIDOREDUCTASE, SHORT-CHAIN DEHYDROGENASE/REDUCTASE FAMILY (AFU_ORTHOLOGUE AFUA_5G02870)"/>
    <property type="match status" value="1"/>
</dbReference>
<dbReference type="EMBL" id="CP030930">
    <property type="protein sequence ID" value="AXI73011.1"/>
    <property type="molecule type" value="Genomic_DNA"/>
</dbReference>
<dbReference type="Gene3D" id="3.40.30.120">
    <property type="match status" value="1"/>
</dbReference>
<feature type="region of interest" description="Disordered" evidence="3">
    <location>
        <begin position="560"/>
        <end position="589"/>
    </location>
</feature>
<gene>
    <name evidence="5" type="ORF">DTW94_18415</name>
</gene>
<organism evidence="5 6">
    <name type="scientific">Streptomyces cavourensis</name>
    <dbReference type="NCBI Taxonomy" id="67258"/>
    <lineage>
        <taxon>Bacteria</taxon>
        <taxon>Bacillati</taxon>
        <taxon>Actinomycetota</taxon>
        <taxon>Actinomycetes</taxon>
        <taxon>Kitasatosporales</taxon>
        <taxon>Streptomycetaceae</taxon>
        <taxon>Streptomyces</taxon>
    </lineage>
</organism>
<evidence type="ECO:0000313" key="6">
    <source>
        <dbReference type="Proteomes" id="UP000253779"/>
    </source>
</evidence>
<feature type="domain" description="Ketoreductase" evidence="4">
    <location>
        <begin position="608"/>
        <end position="792"/>
    </location>
</feature>
<proteinExistence type="inferred from homology"/>
<dbReference type="RefSeq" id="WP_114932170.1">
    <property type="nucleotide sequence ID" value="NZ_CP030930.1"/>
</dbReference>
<dbReference type="Pfam" id="PF21274">
    <property type="entry name" value="Rng_hyd_C"/>
    <property type="match status" value="1"/>
</dbReference>
<sequence>MRAPVTTDAPREAAPGGSGAPVLDTDVVVVGAGPVGLMLAGELRLGGADVLVLDRLTAPTAESRASTLHARTMELLDQRGLLGDAGFGDPPCEPRGHFGGLPMDLTLPGPYPGQWKVPQTRTEEVLGAWAVRLGAEVRRGHRVTGLEQHPDRAVVEATGPTGAPVRITAAYVVGCDGEDSTVRRLAGIAFPGADAERELIRADIDGIDIRARRFERLPGGLAIAARRPDGVTRVMVHQLGRAPRAAEASFADIVAAWSAVTGEDLSAGTPVWVNAFGDVSRQAEQYRRGRVLLAGDAAHAQMPIGGQALNLGLQDAVNLGWKLAAVTGGRAPAGLLDTYHRERHEVGRQVLSNIRAQARLLLGGPEVTGLRAVIGELLPYEAVRERLAGMVSGLDVRYGGASPDAGRPGGGPHPWAGRRLPPLTVRLRPTGPAPGPLPGAADPAVRTAALLRDARGVLLVTAGERARRELLAATARPFGRSVDVVTAFPPAETARQDGAPGDPPPGPGDMPDAVYPDGADAVLIRPDGYVAWAGTSAAGLEAALTTWFARDTRIAGTVRSTAARAPGSARTPAPAATTTGPPGAGAHSASHIGSHIVRRENMGKLTGKTALVTGASRGMGRATAERLAREGALVAVHYATGTDAAAEVVERIEKDGGRAFAVQAELSAAGGVHQLFLGLEEGLKERTGTTELNILVNNAGVMGGVKPEDTTPEQFDRIFAVNAKAPFFIIQRALANIPDGGRIVNISSGLTRFANPDEIAYAMSKGAVEMLALHFAKLLGPRNITINSVAPGITRNSNPVFDIPEAVTAMAGLSTFNRVGEPEDVADVIAFLVSDDARWVTGSFVDASGGTLLG</sequence>
<dbReference type="InterPro" id="IPR036291">
    <property type="entry name" value="NAD(P)-bd_dom_sf"/>
</dbReference>
<name>A0AAD0VFL3_9ACTN</name>
<dbReference type="InterPro" id="IPR020904">
    <property type="entry name" value="Sc_DH/Rdtase_CS"/>
</dbReference>
<feature type="region of interest" description="Disordered" evidence="3">
    <location>
        <begin position="489"/>
        <end position="514"/>
    </location>
</feature>
<comment type="similarity">
    <text evidence="1">Belongs to the short-chain dehydrogenases/reductases (SDR) family.</text>
</comment>
<feature type="region of interest" description="Disordered" evidence="3">
    <location>
        <begin position="1"/>
        <end position="23"/>
    </location>
</feature>
<keyword evidence="2" id="KW-0560">Oxidoreductase</keyword>
<evidence type="ECO:0000313" key="5">
    <source>
        <dbReference type="EMBL" id="AXI73011.1"/>
    </source>
</evidence>
<evidence type="ECO:0000256" key="3">
    <source>
        <dbReference type="SAM" id="MobiDB-lite"/>
    </source>
</evidence>
<dbReference type="SUPFAM" id="SSF51735">
    <property type="entry name" value="NAD(P)-binding Rossmann-fold domains"/>
    <property type="match status" value="1"/>
</dbReference>
<evidence type="ECO:0000259" key="4">
    <source>
        <dbReference type="SMART" id="SM00822"/>
    </source>
</evidence>
<dbReference type="GO" id="GO:0071949">
    <property type="term" value="F:FAD binding"/>
    <property type="evidence" value="ECO:0007669"/>
    <property type="project" value="InterPro"/>
</dbReference>
<protein>
    <submittedName>
        <fullName evidence="5">SDR family NAD(P)-dependent oxidoreductase</fullName>
    </submittedName>
</protein>
<dbReference type="InterPro" id="IPR002347">
    <property type="entry name" value="SDR_fam"/>
</dbReference>
<dbReference type="Gene3D" id="3.50.50.60">
    <property type="entry name" value="FAD/NAD(P)-binding domain"/>
    <property type="match status" value="1"/>
</dbReference>
<evidence type="ECO:0000256" key="2">
    <source>
        <dbReference type="ARBA" id="ARBA00023002"/>
    </source>
</evidence>
<dbReference type="GO" id="GO:0016491">
    <property type="term" value="F:oxidoreductase activity"/>
    <property type="evidence" value="ECO:0007669"/>
    <property type="project" value="UniProtKB-KW"/>
</dbReference>
<evidence type="ECO:0000256" key="1">
    <source>
        <dbReference type="ARBA" id="ARBA00006484"/>
    </source>
</evidence>
<dbReference type="PANTHER" id="PTHR43639:SF1">
    <property type="entry name" value="SHORT-CHAIN DEHYDROGENASE_REDUCTASE FAMILY PROTEIN"/>
    <property type="match status" value="1"/>
</dbReference>
<dbReference type="PROSITE" id="PS00061">
    <property type="entry name" value="ADH_SHORT"/>
    <property type="match status" value="1"/>
</dbReference>
<reference evidence="5 6" key="1">
    <citation type="submission" date="2018-07" db="EMBL/GenBank/DDBJ databases">
        <title>Complete genome sequence of soil actinomycete Streptomyces cavourensis tj430.</title>
        <authorList>
            <person name="Wang P."/>
            <person name="Huang Y."/>
        </authorList>
    </citation>
    <scope>NUCLEOTIDE SEQUENCE [LARGE SCALE GENOMIC DNA]</scope>
    <source>
        <strain evidence="5 6">TJ430</strain>
    </source>
</reference>
<dbReference type="SMART" id="SM00822">
    <property type="entry name" value="PKS_KR"/>
    <property type="match status" value="1"/>
</dbReference>
<dbReference type="Gene3D" id="3.30.70.2450">
    <property type="match status" value="1"/>
</dbReference>
<dbReference type="AlphaFoldDB" id="A0AAD0VFL3"/>
<dbReference type="Gene3D" id="3.40.50.720">
    <property type="entry name" value="NAD(P)-binding Rossmann-like Domain"/>
    <property type="match status" value="1"/>
</dbReference>
<dbReference type="InterPro" id="IPR057326">
    <property type="entry name" value="KR_dom"/>
</dbReference>
<dbReference type="Pfam" id="PF01494">
    <property type="entry name" value="FAD_binding_3"/>
    <property type="match status" value="1"/>
</dbReference>
<dbReference type="PRINTS" id="PR00420">
    <property type="entry name" value="RNGMNOXGNASE"/>
</dbReference>
<dbReference type="SUPFAM" id="SSF51905">
    <property type="entry name" value="FAD/NAD(P)-binding domain"/>
    <property type="match status" value="1"/>
</dbReference>
<accession>A0AAD0VFL3</accession>
<dbReference type="Proteomes" id="UP000253779">
    <property type="component" value="Chromosome"/>
</dbReference>